<dbReference type="EMBL" id="WWCN01000003">
    <property type="protein sequence ID" value="MYM22206.1"/>
    <property type="molecule type" value="Genomic_DNA"/>
</dbReference>
<organism evidence="1 2">
    <name type="scientific">Duganella flavida</name>
    <dbReference type="NCBI Taxonomy" id="2692175"/>
    <lineage>
        <taxon>Bacteria</taxon>
        <taxon>Pseudomonadati</taxon>
        <taxon>Pseudomonadota</taxon>
        <taxon>Betaproteobacteria</taxon>
        <taxon>Burkholderiales</taxon>
        <taxon>Oxalobacteraceae</taxon>
        <taxon>Telluria group</taxon>
        <taxon>Duganella</taxon>
    </lineage>
</organism>
<protein>
    <submittedName>
        <fullName evidence="1">Uncharacterized protein</fullName>
    </submittedName>
</protein>
<evidence type="ECO:0000313" key="2">
    <source>
        <dbReference type="Proteomes" id="UP000479335"/>
    </source>
</evidence>
<dbReference type="AlphaFoldDB" id="A0A6L8K421"/>
<keyword evidence="2" id="KW-1185">Reference proteome</keyword>
<gene>
    <name evidence="1" type="ORF">GTP46_06075</name>
</gene>
<accession>A0A6L8K421</accession>
<proteinExistence type="predicted"/>
<dbReference type="Proteomes" id="UP000479335">
    <property type="component" value="Unassembled WGS sequence"/>
</dbReference>
<comment type="caution">
    <text evidence="1">The sequence shown here is derived from an EMBL/GenBank/DDBJ whole genome shotgun (WGS) entry which is preliminary data.</text>
</comment>
<reference evidence="1 2" key="1">
    <citation type="submission" date="2019-12" db="EMBL/GenBank/DDBJ databases">
        <title>Novel species isolated from a subtropical stream in China.</title>
        <authorList>
            <person name="Lu H."/>
        </authorList>
    </citation>
    <scope>NUCLEOTIDE SEQUENCE [LARGE SCALE GENOMIC DNA]</scope>
    <source>
        <strain evidence="1 2">FT135W</strain>
    </source>
</reference>
<sequence>MTKSKKASDLLAFCYINSDSGGDKFPDAINDWNMEKFYCWNKVLCYPTIFSRYLNGFLEGQPG</sequence>
<evidence type="ECO:0000313" key="1">
    <source>
        <dbReference type="EMBL" id="MYM22206.1"/>
    </source>
</evidence>
<dbReference type="RefSeq" id="WP_161005714.1">
    <property type="nucleotide sequence ID" value="NZ_WWCN01000003.1"/>
</dbReference>
<name>A0A6L8K421_9BURK</name>